<dbReference type="Pfam" id="PF18738">
    <property type="entry name" value="HEPN_DZIP3"/>
    <property type="match status" value="1"/>
</dbReference>
<keyword evidence="5" id="KW-1185">Reference proteome</keyword>
<evidence type="ECO:0000259" key="3">
    <source>
        <dbReference type="Pfam" id="PF18738"/>
    </source>
</evidence>
<evidence type="ECO:0000313" key="4">
    <source>
        <dbReference type="EMBL" id="CAH3127482.1"/>
    </source>
</evidence>
<name>A0AAU9WWB4_9CNID</name>
<dbReference type="Proteomes" id="UP001159428">
    <property type="component" value="Unassembled WGS sequence"/>
</dbReference>
<feature type="region of interest" description="Disordered" evidence="2">
    <location>
        <begin position="258"/>
        <end position="281"/>
    </location>
</feature>
<feature type="non-terminal residue" evidence="4">
    <location>
        <position position="391"/>
    </location>
</feature>
<feature type="compositionally biased region" description="Acidic residues" evidence="2">
    <location>
        <begin position="268"/>
        <end position="277"/>
    </location>
</feature>
<reference evidence="4 5" key="1">
    <citation type="submission" date="2022-05" db="EMBL/GenBank/DDBJ databases">
        <authorList>
            <consortium name="Genoscope - CEA"/>
            <person name="William W."/>
        </authorList>
    </citation>
    <scope>NUCLEOTIDE SEQUENCE [LARGE SCALE GENOMIC DNA]</scope>
</reference>
<sequence>MAEEALRSTSPKANFHRLSRLLMRGGVQLLRETLDSIHSPANLPLRLADPVTQAQLRGARLTQPEMVCLYPSPGVYGESNDFDITLIFKLLRTICSLTPPPGPRGWDDLPNSSDYTLVADLVRIKYYRNEIYGHRPTMEISDSDFIRFWKEISEALLRIATNISPSKRNEWEKSIADLFLDPLTPNELRCIEELETWYKQDMDVKDELVKLREELGEELRSLKAAFSKFKSQSDQNKETLSLVPFNMDVERYHRAAGSEPTVRLSLPEPEEAAEADDPGPNNPPEINIWNVILSFKKPVDLFLRYLRYKLNLPVHNSEVGSWHITVECSSLQVLEGLWEDYCSGHLNSVAQEMLITPQVLEKLGLTELKLKTFISEDQYDKGKKLLEASSG</sequence>
<evidence type="ECO:0000256" key="2">
    <source>
        <dbReference type="SAM" id="MobiDB-lite"/>
    </source>
</evidence>
<protein>
    <recommendedName>
        <fullName evidence="3">DZIP3-like HEPN domain-containing protein</fullName>
    </recommendedName>
</protein>
<evidence type="ECO:0000313" key="5">
    <source>
        <dbReference type="Proteomes" id="UP001159428"/>
    </source>
</evidence>
<comment type="caution">
    <text evidence="4">The sequence shown here is derived from an EMBL/GenBank/DDBJ whole genome shotgun (WGS) entry which is preliminary data.</text>
</comment>
<dbReference type="PANTHER" id="PTHR46844:SF1">
    <property type="entry name" value="SLR5058 PROTEIN"/>
    <property type="match status" value="1"/>
</dbReference>
<dbReference type="PANTHER" id="PTHR46844">
    <property type="entry name" value="SLR5058 PROTEIN"/>
    <property type="match status" value="1"/>
</dbReference>
<proteinExistence type="predicted"/>
<dbReference type="InterPro" id="IPR041249">
    <property type="entry name" value="HEPN_DZIP3"/>
</dbReference>
<evidence type="ECO:0000256" key="1">
    <source>
        <dbReference type="SAM" id="Coils"/>
    </source>
</evidence>
<accession>A0AAU9WWB4</accession>
<dbReference type="EMBL" id="CALNXJ010000022">
    <property type="protein sequence ID" value="CAH3127482.1"/>
    <property type="molecule type" value="Genomic_DNA"/>
</dbReference>
<organism evidence="4 5">
    <name type="scientific">Pocillopora meandrina</name>
    <dbReference type="NCBI Taxonomy" id="46732"/>
    <lineage>
        <taxon>Eukaryota</taxon>
        <taxon>Metazoa</taxon>
        <taxon>Cnidaria</taxon>
        <taxon>Anthozoa</taxon>
        <taxon>Hexacorallia</taxon>
        <taxon>Scleractinia</taxon>
        <taxon>Astrocoeniina</taxon>
        <taxon>Pocilloporidae</taxon>
        <taxon>Pocillopora</taxon>
    </lineage>
</organism>
<feature type="domain" description="DZIP3-like HEPN" evidence="3">
    <location>
        <begin position="53"/>
        <end position="170"/>
    </location>
</feature>
<feature type="coiled-coil region" evidence="1">
    <location>
        <begin position="205"/>
        <end position="232"/>
    </location>
</feature>
<keyword evidence="1" id="KW-0175">Coiled coil</keyword>
<gene>
    <name evidence="4" type="ORF">PMEA_00012580</name>
</gene>
<dbReference type="AlphaFoldDB" id="A0AAU9WWB4"/>